<dbReference type="SUPFAM" id="SSF56672">
    <property type="entry name" value="DNA/RNA polymerases"/>
    <property type="match status" value="1"/>
</dbReference>
<gene>
    <name evidence="6" type="ORF">LCGC14_1723890</name>
</gene>
<dbReference type="EMBL" id="LAZR01015553">
    <property type="protein sequence ID" value="KKM08510.1"/>
    <property type="molecule type" value="Genomic_DNA"/>
</dbReference>
<evidence type="ECO:0000256" key="4">
    <source>
        <dbReference type="ARBA" id="ARBA00022695"/>
    </source>
</evidence>
<evidence type="ECO:0000313" key="6">
    <source>
        <dbReference type="EMBL" id="KKM08510.1"/>
    </source>
</evidence>
<name>A0A0F9KBB0_9ZZZZ</name>
<dbReference type="SMART" id="SM00486">
    <property type="entry name" value="POLBc"/>
    <property type="match status" value="1"/>
</dbReference>
<dbReference type="Gene3D" id="3.90.1600.10">
    <property type="entry name" value="Palm domain of DNA polymerase"/>
    <property type="match status" value="1"/>
</dbReference>
<dbReference type="InterPro" id="IPR012337">
    <property type="entry name" value="RNaseH-like_sf"/>
</dbReference>
<dbReference type="GO" id="GO:0000166">
    <property type="term" value="F:nucleotide binding"/>
    <property type="evidence" value="ECO:0007669"/>
    <property type="project" value="InterPro"/>
</dbReference>
<comment type="similarity">
    <text evidence="1">Belongs to the DNA polymerase type-B family.</text>
</comment>
<sequence length="626" mass="73066">MKALVYIYDLEIYNNLFLVGYRCVDKDATHFLRIGMGRNDLDRICELFMTMQMPEESDELVAPWFVGYNNFHFDNPVVNFVLRRRKKFSRMKILTICQKIHELGQQTIKGDKRYKYSVPFKSFDMMRILRLSVLRKSLKMVGINLKWPKIQEIPIDIHRNVESYELIEVMKYCENDVGMTTELYHKHREAINMRAAISVAYKVNVMNEDKSGIANVLTTKLYSEKMGIPPMYFRDGKTERGVMPMKSIIHSGISFKTKSMQKFLTDIKQQNLVKDKPLKFRVRIGDSVYDIAKGGLHSANKPMLVIKEKGFTIREGDVSSYYPRIMFEYGIKPKHLDKAFIVLLREITARRLKAKDAGYKIIAEALKITVNSIFGKMGYAGFWLYDLLAMYRVTVNGQLMLLMLIEELEVAGIPVFYANTDGIMAKVPDDKTQLYYDICVRWAKQTRMVLDFSEFDLCIIRDVNNYIVRKENGEVKMRGELDTERWKDVTKAFDKPVIPLAIRNYFLDKVPYEKTIREHDDILDFCMAQKPDRSFTVVFDQLDPKTNTIVRKVLQKANRYYISSEGGSIRKIKKGKEIAMVANQTVVIVNNFNPKTKYPDPKYDWYITQARKIIYLFEQTQGGLFS</sequence>
<dbReference type="AlphaFoldDB" id="A0A0F9KBB0"/>
<keyword evidence="4" id="KW-0548">Nucleotidyltransferase</keyword>
<comment type="caution">
    <text evidence="6">The sequence shown here is derived from an EMBL/GenBank/DDBJ whole genome shotgun (WGS) entry which is preliminary data.</text>
</comment>
<reference evidence="6" key="1">
    <citation type="journal article" date="2015" name="Nature">
        <title>Complex archaea that bridge the gap between prokaryotes and eukaryotes.</title>
        <authorList>
            <person name="Spang A."/>
            <person name="Saw J.H."/>
            <person name="Jorgensen S.L."/>
            <person name="Zaremba-Niedzwiedzka K."/>
            <person name="Martijn J."/>
            <person name="Lind A.E."/>
            <person name="van Eijk R."/>
            <person name="Schleper C."/>
            <person name="Guy L."/>
            <person name="Ettema T.J."/>
        </authorList>
    </citation>
    <scope>NUCLEOTIDE SEQUENCE</scope>
</reference>
<evidence type="ECO:0000256" key="5">
    <source>
        <dbReference type="ARBA" id="ARBA00022932"/>
    </source>
</evidence>
<evidence type="ECO:0000256" key="2">
    <source>
        <dbReference type="ARBA" id="ARBA00012417"/>
    </source>
</evidence>
<organism evidence="6">
    <name type="scientific">marine sediment metagenome</name>
    <dbReference type="NCBI Taxonomy" id="412755"/>
    <lineage>
        <taxon>unclassified sequences</taxon>
        <taxon>metagenomes</taxon>
        <taxon>ecological metagenomes</taxon>
    </lineage>
</organism>
<evidence type="ECO:0000256" key="1">
    <source>
        <dbReference type="ARBA" id="ARBA00005755"/>
    </source>
</evidence>
<evidence type="ECO:0000256" key="3">
    <source>
        <dbReference type="ARBA" id="ARBA00022679"/>
    </source>
</evidence>
<proteinExistence type="inferred from homology"/>
<keyword evidence="5" id="KW-0239">DNA-directed DNA polymerase</keyword>
<protein>
    <recommendedName>
        <fullName evidence="2">DNA-directed DNA polymerase</fullName>
        <ecNumber evidence="2">2.7.7.7</ecNumber>
    </recommendedName>
</protein>
<dbReference type="InterPro" id="IPR006172">
    <property type="entry name" value="DNA-dir_DNA_pol_B"/>
</dbReference>
<dbReference type="InterPro" id="IPR043502">
    <property type="entry name" value="DNA/RNA_pol_sf"/>
</dbReference>
<dbReference type="GO" id="GO:0003887">
    <property type="term" value="F:DNA-directed DNA polymerase activity"/>
    <property type="evidence" value="ECO:0007669"/>
    <property type="project" value="UniProtKB-KW"/>
</dbReference>
<dbReference type="GO" id="GO:0003676">
    <property type="term" value="F:nucleic acid binding"/>
    <property type="evidence" value="ECO:0007669"/>
    <property type="project" value="InterPro"/>
</dbReference>
<dbReference type="EC" id="2.7.7.7" evidence="2"/>
<keyword evidence="3" id="KW-0808">Transferase</keyword>
<accession>A0A0F9KBB0</accession>
<dbReference type="SUPFAM" id="SSF53098">
    <property type="entry name" value="Ribonuclease H-like"/>
    <property type="match status" value="1"/>
</dbReference>
<dbReference type="InterPro" id="IPR023211">
    <property type="entry name" value="DNA_pol_palm_dom_sf"/>
</dbReference>